<keyword evidence="4" id="KW-1185">Reference proteome</keyword>
<reference evidence="3 4" key="1">
    <citation type="submission" date="2019-03" db="EMBL/GenBank/DDBJ databases">
        <title>Genomic Encyclopedia of Type Strains, Phase IV (KMG-IV): sequencing the most valuable type-strain genomes for metagenomic binning, comparative biology and taxonomic classification.</title>
        <authorList>
            <person name="Goeker M."/>
        </authorList>
    </citation>
    <scope>NUCLEOTIDE SEQUENCE [LARGE SCALE GENOMIC DNA]</scope>
    <source>
        <strain evidence="3 4">DSM 20467</strain>
    </source>
</reference>
<comment type="similarity">
    <text evidence="1">Belongs to the LytR/CpsA/Psr (LCP) family.</text>
</comment>
<dbReference type="EMBL" id="SMAA01000012">
    <property type="protein sequence ID" value="TCS77997.1"/>
    <property type="molecule type" value="Genomic_DNA"/>
</dbReference>
<dbReference type="Gene3D" id="3.40.630.190">
    <property type="entry name" value="LCP protein"/>
    <property type="match status" value="1"/>
</dbReference>
<feature type="domain" description="Cell envelope-related transcriptional attenuator" evidence="2">
    <location>
        <begin position="75"/>
        <end position="217"/>
    </location>
</feature>
<evidence type="ECO:0000313" key="3">
    <source>
        <dbReference type="EMBL" id="TCS77997.1"/>
    </source>
</evidence>
<dbReference type="InterPro" id="IPR050922">
    <property type="entry name" value="LytR/CpsA/Psr_CW_biosynth"/>
</dbReference>
<dbReference type="Proteomes" id="UP000295188">
    <property type="component" value="Unassembled WGS sequence"/>
</dbReference>
<gene>
    <name evidence="3" type="ORF">EDC37_11236</name>
</gene>
<dbReference type="InterPro" id="IPR004474">
    <property type="entry name" value="LytR_CpsA_psr"/>
</dbReference>
<name>A0A4R3K5K4_9FIRM</name>
<evidence type="ECO:0000256" key="1">
    <source>
        <dbReference type="ARBA" id="ARBA00006068"/>
    </source>
</evidence>
<dbReference type="Pfam" id="PF03816">
    <property type="entry name" value="LytR_cpsA_psr"/>
    <property type="match status" value="1"/>
</dbReference>
<evidence type="ECO:0000259" key="2">
    <source>
        <dbReference type="Pfam" id="PF03816"/>
    </source>
</evidence>
<dbReference type="PANTHER" id="PTHR33392:SF6">
    <property type="entry name" value="POLYISOPRENYL-TEICHOIC ACID--PEPTIDOGLYCAN TEICHOIC ACID TRANSFERASE TAGU"/>
    <property type="match status" value="1"/>
</dbReference>
<accession>A0A4R3K5K4</accession>
<evidence type="ECO:0000313" key="4">
    <source>
        <dbReference type="Proteomes" id="UP000295188"/>
    </source>
</evidence>
<proteinExistence type="inferred from homology"/>
<protein>
    <submittedName>
        <fullName evidence="3">LytR family transcriptional attenuator</fullName>
    </submittedName>
</protein>
<organism evidence="3 4">
    <name type="scientific">Pectinatus cerevisiiphilus</name>
    <dbReference type="NCBI Taxonomy" id="86956"/>
    <lineage>
        <taxon>Bacteria</taxon>
        <taxon>Bacillati</taxon>
        <taxon>Bacillota</taxon>
        <taxon>Negativicutes</taxon>
        <taxon>Selenomonadales</taxon>
        <taxon>Selenomonadaceae</taxon>
        <taxon>Pectinatus</taxon>
    </lineage>
</organism>
<dbReference type="PANTHER" id="PTHR33392">
    <property type="entry name" value="POLYISOPRENYL-TEICHOIC ACID--PEPTIDOGLYCAN TEICHOIC ACID TRANSFERASE TAGU"/>
    <property type="match status" value="1"/>
</dbReference>
<comment type="caution">
    <text evidence="3">The sequence shown here is derived from an EMBL/GenBank/DDBJ whole genome shotgun (WGS) entry which is preliminary data.</text>
</comment>
<sequence length="299" mass="33230">MCVGIFRALQFSYNGAENAYTHLYTAYREHKENKEKKANAPVEETKASTPAKFNKIDTVLLIGVDKSNYKTANANADTLILLNINQQTGAMTVLLIPRSTAIPIDKNDSVPISSFQQSGTARTLTAVSSLLSLRVDKYIIVDENTLKSLVNTLDGIDLYVGDDMNYDDPQSGVSIHLNKGYQRLNGDTTMQYLMYRGDDMGDLGRAKRQELFIKSFYAEKFTVNSLLAAPAIINIMDNSLYTNIDFFTLANFRNYFKIAWNNSFTVKTLPGKLSPDGSLWQPDAALINDIVNEMGASSP</sequence>
<dbReference type="AlphaFoldDB" id="A0A4R3K5K4"/>
<dbReference type="NCBIfam" id="TIGR00350">
    <property type="entry name" value="lytR_cpsA_psr"/>
    <property type="match status" value="1"/>
</dbReference>